<sequence length="189" mass="21392">MSFFQNGEVLIVVGPRGELPGRCEEWNEVCYGKLRKLLITHGRAINSIQMGYERQNSIVYSHRRGGDGDKFDSISLEPWEAFTVISGHYGAVDDSGKTMVRSLIFVSNRRTYGPFGQEEGTPFSFSFQPGLTFWGFHGRSCDDYLRAIGVYVATNAKQHFEPEPLRVNTSTSLYSASRGTEYRHARLYV</sequence>
<evidence type="ECO:0000256" key="1">
    <source>
        <dbReference type="ARBA" id="ARBA00022734"/>
    </source>
</evidence>
<gene>
    <name evidence="3" type="primary">LECA_12</name>
    <name evidence="3" type="ORF">g.35207</name>
</gene>
<name>A0A1D1Y636_9ARAE</name>
<dbReference type="Gene3D" id="2.100.10.30">
    <property type="entry name" value="Jacalin-like lectin domain"/>
    <property type="match status" value="1"/>
</dbReference>
<organism evidence="3">
    <name type="scientific">Anthurium amnicola</name>
    <dbReference type="NCBI Taxonomy" id="1678845"/>
    <lineage>
        <taxon>Eukaryota</taxon>
        <taxon>Viridiplantae</taxon>
        <taxon>Streptophyta</taxon>
        <taxon>Embryophyta</taxon>
        <taxon>Tracheophyta</taxon>
        <taxon>Spermatophyta</taxon>
        <taxon>Magnoliopsida</taxon>
        <taxon>Liliopsida</taxon>
        <taxon>Araceae</taxon>
        <taxon>Pothoideae</taxon>
        <taxon>Potheae</taxon>
        <taxon>Anthurium</taxon>
    </lineage>
</organism>
<proteinExistence type="predicted"/>
<accession>A0A1D1Y636</accession>
<dbReference type="EMBL" id="GDJX01017856">
    <property type="protein sequence ID" value="JAT50080.1"/>
    <property type="molecule type" value="Transcribed_RNA"/>
</dbReference>
<evidence type="ECO:0000259" key="2">
    <source>
        <dbReference type="PROSITE" id="PS51752"/>
    </source>
</evidence>
<dbReference type="AlphaFoldDB" id="A0A1D1Y636"/>
<dbReference type="SMART" id="SM00915">
    <property type="entry name" value="Jacalin"/>
    <property type="match status" value="1"/>
</dbReference>
<evidence type="ECO:0000313" key="3">
    <source>
        <dbReference type="EMBL" id="JAT50080.1"/>
    </source>
</evidence>
<dbReference type="GO" id="GO:0030246">
    <property type="term" value="F:carbohydrate binding"/>
    <property type="evidence" value="ECO:0007669"/>
    <property type="project" value="UniProtKB-KW"/>
</dbReference>
<dbReference type="PANTHER" id="PTHR47293">
    <property type="entry name" value="JACALIN-RELATED LECTIN 3"/>
    <property type="match status" value="1"/>
</dbReference>
<dbReference type="PANTHER" id="PTHR47293:SF15">
    <property type="entry name" value="JACALIN-RELATED LECTIN 19"/>
    <property type="match status" value="1"/>
</dbReference>
<dbReference type="PROSITE" id="PS51752">
    <property type="entry name" value="JACALIN_LECTIN"/>
    <property type="match status" value="1"/>
</dbReference>
<feature type="domain" description="Jacalin-type lectin" evidence="2">
    <location>
        <begin position="10"/>
        <end position="154"/>
    </location>
</feature>
<dbReference type="SUPFAM" id="SSF51101">
    <property type="entry name" value="Mannose-binding lectins"/>
    <property type="match status" value="1"/>
</dbReference>
<reference evidence="3" key="1">
    <citation type="submission" date="2015-07" db="EMBL/GenBank/DDBJ databases">
        <title>Transcriptome Assembly of Anthurium amnicola.</title>
        <authorList>
            <person name="Suzuki J."/>
        </authorList>
    </citation>
    <scope>NUCLEOTIDE SEQUENCE</scope>
</reference>
<keyword evidence="1" id="KW-0430">Lectin</keyword>
<dbReference type="InterPro" id="IPR001229">
    <property type="entry name" value="Jacalin-like_lectin_dom"/>
</dbReference>
<dbReference type="CDD" id="cd09612">
    <property type="entry name" value="Jacalin"/>
    <property type="match status" value="1"/>
</dbReference>
<dbReference type="InterPro" id="IPR036404">
    <property type="entry name" value="Jacalin-like_lectin_dom_sf"/>
</dbReference>
<dbReference type="InterPro" id="IPR033734">
    <property type="entry name" value="Jacalin-like_lectin_dom_plant"/>
</dbReference>
<dbReference type="Pfam" id="PF01419">
    <property type="entry name" value="Jacalin"/>
    <property type="match status" value="1"/>
</dbReference>
<protein>
    <submittedName>
        <fullName evidence="3">Agglutinin</fullName>
    </submittedName>
</protein>